<keyword evidence="3 4" id="KW-0862">Zinc</keyword>
<sequence>MAFFGQLTANVQAQLNLVKPQLNSVLQTATRAKDNLVPMLNKATAQLDSLGKILQVSGDRKQSPIDIIPDITAYDPLFDEAEFSFKYPSVGQFKLANTGDCLRIYLGEDISGQFSANFLGDDQFVLEMILIHWGSEPMNGSEHTIGGVGYAGEIHFVHRNSKFTTFDVALKDPNGVLTVAVFLNESHDDNPALRSIIAGINQVAYKGSECAVQRVELNGFLPLADRMKEFWLYEGSETVAPFRETVKWLIFRSVVCISSQQLDQLRTLRKDGYESEVEQKMIPIRPVQPINGRIVRASFKSAAHAPPIER</sequence>
<dbReference type="Proteomes" id="UP001608902">
    <property type="component" value="Unassembled WGS sequence"/>
</dbReference>
<dbReference type="EMBL" id="JBGFUD010009324">
    <property type="protein sequence ID" value="MFH4982452.1"/>
    <property type="molecule type" value="Genomic_DNA"/>
</dbReference>
<keyword evidence="7" id="KW-1185">Reference proteome</keyword>
<dbReference type="EC" id="4.2.1.1" evidence="4"/>
<dbReference type="InterPro" id="IPR023561">
    <property type="entry name" value="Carbonic_anhydrase_a-class"/>
</dbReference>
<dbReference type="SUPFAM" id="SSF51069">
    <property type="entry name" value="Carbonic anhydrase"/>
    <property type="match status" value="1"/>
</dbReference>
<comment type="function">
    <text evidence="4">Reversible hydration of carbon dioxide.</text>
</comment>
<comment type="similarity">
    <text evidence="1 4">Belongs to the alpha-carbonic anhydrase family.</text>
</comment>
<comment type="cofactor">
    <cofactor evidence="4">
        <name>Zn(2+)</name>
        <dbReference type="ChEBI" id="CHEBI:29105"/>
    </cofactor>
</comment>
<evidence type="ECO:0000256" key="1">
    <source>
        <dbReference type="ARBA" id="ARBA00010718"/>
    </source>
</evidence>
<evidence type="ECO:0000256" key="2">
    <source>
        <dbReference type="ARBA" id="ARBA00022723"/>
    </source>
</evidence>
<dbReference type="AlphaFoldDB" id="A0ABD6ETJ6"/>
<dbReference type="Gene3D" id="3.10.200.10">
    <property type="entry name" value="Alpha carbonic anhydrase"/>
    <property type="match status" value="1"/>
</dbReference>
<organism evidence="6 7">
    <name type="scientific">Gnathostoma spinigerum</name>
    <dbReference type="NCBI Taxonomy" id="75299"/>
    <lineage>
        <taxon>Eukaryota</taxon>
        <taxon>Metazoa</taxon>
        <taxon>Ecdysozoa</taxon>
        <taxon>Nematoda</taxon>
        <taxon>Chromadorea</taxon>
        <taxon>Rhabditida</taxon>
        <taxon>Spirurina</taxon>
        <taxon>Gnathostomatomorpha</taxon>
        <taxon>Gnathostomatoidea</taxon>
        <taxon>Gnathostomatidae</taxon>
        <taxon>Gnathostoma</taxon>
    </lineage>
</organism>
<dbReference type="InterPro" id="IPR036398">
    <property type="entry name" value="CA_dom_sf"/>
</dbReference>
<name>A0ABD6ETJ6_9BILA</name>
<keyword evidence="4" id="KW-0456">Lyase</keyword>
<comment type="caution">
    <text evidence="6">The sequence shown here is derived from an EMBL/GenBank/DDBJ whole genome shotgun (WGS) entry which is preliminary data.</text>
</comment>
<comment type="catalytic activity">
    <reaction evidence="4">
        <text>hydrogencarbonate + H(+) = CO2 + H2O</text>
        <dbReference type="Rhea" id="RHEA:10748"/>
        <dbReference type="ChEBI" id="CHEBI:15377"/>
        <dbReference type="ChEBI" id="CHEBI:15378"/>
        <dbReference type="ChEBI" id="CHEBI:16526"/>
        <dbReference type="ChEBI" id="CHEBI:17544"/>
        <dbReference type="EC" id="4.2.1.1"/>
    </reaction>
</comment>
<dbReference type="SMART" id="SM01057">
    <property type="entry name" value="Carb_anhydrase"/>
    <property type="match status" value="1"/>
</dbReference>
<dbReference type="PANTHER" id="PTHR18952">
    <property type="entry name" value="CARBONIC ANHYDRASE"/>
    <property type="match status" value="1"/>
</dbReference>
<evidence type="ECO:0000259" key="5">
    <source>
        <dbReference type="PROSITE" id="PS51144"/>
    </source>
</evidence>
<dbReference type="InterPro" id="IPR018338">
    <property type="entry name" value="Carbonic_anhydrase_a-class_CS"/>
</dbReference>
<evidence type="ECO:0000313" key="7">
    <source>
        <dbReference type="Proteomes" id="UP001608902"/>
    </source>
</evidence>
<reference evidence="6 7" key="1">
    <citation type="submission" date="2024-08" db="EMBL/GenBank/DDBJ databases">
        <title>Gnathostoma spinigerum genome.</title>
        <authorList>
            <person name="Gonzalez-Bertolin B."/>
            <person name="Monzon S."/>
            <person name="Zaballos A."/>
            <person name="Jimenez P."/>
            <person name="Dekumyoy P."/>
            <person name="Varona S."/>
            <person name="Cuesta I."/>
            <person name="Sumanam S."/>
            <person name="Adisakwattana P."/>
            <person name="Gasser R.B."/>
            <person name="Hernandez-Gonzalez A."/>
            <person name="Young N.D."/>
            <person name="Perteguer M.J."/>
        </authorList>
    </citation>
    <scope>NUCLEOTIDE SEQUENCE [LARGE SCALE GENOMIC DNA]</scope>
    <source>
        <strain evidence="6">AL3</strain>
        <tissue evidence="6">Liver</tissue>
    </source>
</reference>
<dbReference type="PROSITE" id="PS00162">
    <property type="entry name" value="ALPHA_CA_1"/>
    <property type="match status" value="1"/>
</dbReference>
<dbReference type="GO" id="GO:0008270">
    <property type="term" value="F:zinc ion binding"/>
    <property type="evidence" value="ECO:0007669"/>
    <property type="project" value="UniProtKB-UniRule"/>
</dbReference>
<keyword evidence="2 4" id="KW-0479">Metal-binding</keyword>
<evidence type="ECO:0000313" key="6">
    <source>
        <dbReference type="EMBL" id="MFH4982452.1"/>
    </source>
</evidence>
<dbReference type="PANTHER" id="PTHR18952:SF176">
    <property type="entry name" value="CARBONIC ANHYDRASE"/>
    <property type="match status" value="1"/>
</dbReference>
<protein>
    <recommendedName>
        <fullName evidence="4">Carbonic anhydrase</fullName>
        <ecNumber evidence="4">4.2.1.1</ecNumber>
    </recommendedName>
</protein>
<dbReference type="GO" id="GO:0004089">
    <property type="term" value="F:carbonate dehydratase activity"/>
    <property type="evidence" value="ECO:0007669"/>
    <property type="project" value="UniProtKB-UniRule"/>
</dbReference>
<dbReference type="Pfam" id="PF00194">
    <property type="entry name" value="Carb_anhydrase"/>
    <property type="match status" value="1"/>
</dbReference>
<dbReference type="PROSITE" id="PS51144">
    <property type="entry name" value="ALPHA_CA_2"/>
    <property type="match status" value="1"/>
</dbReference>
<dbReference type="InterPro" id="IPR001148">
    <property type="entry name" value="CA_dom"/>
</dbReference>
<gene>
    <name evidence="6" type="ORF">AB6A40_009161</name>
</gene>
<accession>A0ABD6ETJ6</accession>
<proteinExistence type="inferred from homology"/>
<evidence type="ECO:0000256" key="4">
    <source>
        <dbReference type="RuleBase" id="RU367011"/>
    </source>
</evidence>
<evidence type="ECO:0000256" key="3">
    <source>
        <dbReference type="ARBA" id="ARBA00022833"/>
    </source>
</evidence>
<feature type="domain" description="Alpha-carbonic anhydrase" evidence="5">
    <location>
        <begin position="37"/>
        <end position="299"/>
    </location>
</feature>